<dbReference type="InterPro" id="IPR003864">
    <property type="entry name" value="CSC1/OSCA1-like_7TM"/>
</dbReference>
<dbReference type="Ensembl" id="ENSXETT00000049019">
    <property type="protein sequence ID" value="ENSXETP00000049019"/>
    <property type="gene ID" value="ENSXETG00000022650"/>
</dbReference>
<feature type="transmembrane region" description="Helical" evidence="9">
    <location>
        <begin position="456"/>
        <end position="475"/>
    </location>
</feature>
<evidence type="ECO:0000256" key="9">
    <source>
        <dbReference type="SAM" id="Phobius"/>
    </source>
</evidence>
<dbReference type="GeneTree" id="ENSGT00940000159576"/>
<feature type="domain" description="CSC1/OSCA1-like 7TM region" evidence="10">
    <location>
        <begin position="411"/>
        <end position="681"/>
    </location>
</feature>
<dbReference type="PaxDb" id="8364-ENSXETP00000059188"/>
<feature type="transmembrane region" description="Helical" evidence="9">
    <location>
        <begin position="603"/>
        <end position="632"/>
    </location>
</feature>
<feature type="transmembrane region" description="Helical" evidence="9">
    <location>
        <begin position="496"/>
        <end position="523"/>
    </location>
</feature>
<dbReference type="Bgee" id="ENSXETG00000022650">
    <property type="expression patterns" value="Expressed in testis and 13 other cell types or tissues"/>
</dbReference>
<feature type="transmembrane region" description="Helical" evidence="9">
    <location>
        <begin position="662"/>
        <end position="683"/>
    </location>
</feature>
<evidence type="ECO:0000259" key="11">
    <source>
        <dbReference type="Pfam" id="PF13967"/>
    </source>
</evidence>
<feature type="region of interest" description="Disordered" evidence="8">
    <location>
        <begin position="91"/>
        <end position="110"/>
    </location>
</feature>
<comment type="subcellular location">
    <subcellularLocation>
        <location evidence="1">Membrane</location>
        <topology evidence="1">Multi-pass membrane protein</topology>
    </subcellularLocation>
</comment>
<dbReference type="Pfam" id="PF14703">
    <property type="entry name" value="PHM7_cyt"/>
    <property type="match status" value="1"/>
</dbReference>
<evidence type="ECO:0000256" key="6">
    <source>
        <dbReference type="ARBA" id="ARBA00023136"/>
    </source>
</evidence>
<dbReference type="GO" id="GO:0016020">
    <property type="term" value="C:membrane"/>
    <property type="evidence" value="ECO:0007669"/>
    <property type="project" value="UniProtKB-SubCell"/>
</dbReference>
<gene>
    <name evidence="13" type="primary">tmem63a</name>
</gene>
<evidence type="ECO:0000256" key="2">
    <source>
        <dbReference type="ARBA" id="ARBA00007779"/>
    </source>
</evidence>
<reference evidence="13" key="1">
    <citation type="journal article" date="2010" name="Science">
        <title>The genome of the Western clawed frog Xenopus tropicalis.</title>
        <authorList>
            <person name="Hellsten U."/>
            <person name="Harland R.M."/>
            <person name="Gilchrist M.J."/>
            <person name="Hendrix D."/>
            <person name="Jurka J."/>
            <person name="Kapitonov V."/>
            <person name="Ovcharenko I."/>
            <person name="Putnam N.H."/>
            <person name="Shu S."/>
            <person name="Taher L."/>
            <person name="Blitz I.L."/>
            <person name="Blumberg B."/>
            <person name="Dichmann D.S."/>
            <person name="Dubchak I."/>
            <person name="Amaya E."/>
            <person name="Detter J.C."/>
            <person name="Fletcher R."/>
            <person name="Gerhard D.S."/>
            <person name="Goodstein D."/>
            <person name="Graves T."/>
            <person name="Grigoriev I.V."/>
            <person name="Grimwood J."/>
            <person name="Kawashima T."/>
            <person name="Lindquist E."/>
            <person name="Lucas S.M."/>
            <person name="Mead P.E."/>
            <person name="Mitros T."/>
            <person name="Ogino H."/>
            <person name="Ohta Y."/>
            <person name="Poliakov A.V."/>
            <person name="Pollet N."/>
            <person name="Robert J."/>
            <person name="Salamov A."/>
            <person name="Sater A.K."/>
            <person name="Schmutz J."/>
            <person name="Terry A."/>
            <person name="Vize P.D."/>
            <person name="Warren W.C."/>
            <person name="Wells D."/>
            <person name="Wills A."/>
            <person name="Wilson R.K."/>
            <person name="Zimmerman L.B."/>
            <person name="Zorn A.M."/>
            <person name="Grainger R."/>
            <person name="Grammer T."/>
            <person name="Khokha M.K."/>
            <person name="Richardson P.M."/>
            <person name="Rokhsar D.S."/>
        </authorList>
    </citation>
    <scope>NUCLEOTIDE SEQUENCE [LARGE SCALE GENOMIC DNA]</scope>
    <source>
        <strain evidence="13">Nigerian</strain>
    </source>
</reference>
<feature type="transmembrane region" description="Helical" evidence="9">
    <location>
        <begin position="182"/>
        <end position="201"/>
    </location>
</feature>
<dbReference type="AlphaFoldDB" id="F7EDE9"/>
<dbReference type="InterPro" id="IPR027815">
    <property type="entry name" value="CSC1/OSCA1-like_cyt"/>
</dbReference>
<dbReference type="STRING" id="8364.ENSXETP00000049019"/>
<organism evidence="13">
    <name type="scientific">Xenopus tropicalis</name>
    <name type="common">Western clawed frog</name>
    <name type="synonym">Silurana tropicalis</name>
    <dbReference type="NCBI Taxonomy" id="8364"/>
    <lineage>
        <taxon>Eukaryota</taxon>
        <taxon>Metazoa</taxon>
        <taxon>Chordata</taxon>
        <taxon>Craniata</taxon>
        <taxon>Vertebrata</taxon>
        <taxon>Euteleostomi</taxon>
        <taxon>Amphibia</taxon>
        <taxon>Batrachia</taxon>
        <taxon>Anura</taxon>
        <taxon>Pipoidea</taxon>
        <taxon>Pipidae</taxon>
        <taxon>Xenopodinae</taxon>
        <taxon>Xenopus</taxon>
        <taxon>Silurana</taxon>
    </lineage>
</organism>
<dbReference type="Pfam" id="PF02714">
    <property type="entry name" value="RSN1_7TM"/>
    <property type="match status" value="1"/>
</dbReference>
<evidence type="ECO:0000256" key="8">
    <source>
        <dbReference type="SAM" id="MobiDB-lite"/>
    </source>
</evidence>
<keyword evidence="6 9" id="KW-0472">Membrane</keyword>
<dbReference type="GO" id="GO:0005227">
    <property type="term" value="F:calcium-activated cation channel activity"/>
    <property type="evidence" value="ECO:0007669"/>
    <property type="project" value="InterPro"/>
</dbReference>
<dbReference type="InterPro" id="IPR032880">
    <property type="entry name" value="CSC1/OSCA1-like_N"/>
</dbReference>
<dbReference type="Gene3D" id="3.30.70.330">
    <property type="match status" value="1"/>
</dbReference>
<evidence type="ECO:0000256" key="1">
    <source>
        <dbReference type="ARBA" id="ARBA00004141"/>
    </source>
</evidence>
<evidence type="ECO:0000256" key="3">
    <source>
        <dbReference type="ARBA" id="ARBA00022448"/>
    </source>
</evidence>
<feature type="domain" description="CSC1/OSCA1-like cytosolic" evidence="12">
    <location>
        <begin position="218"/>
        <end position="400"/>
    </location>
</feature>
<dbReference type="InterPro" id="IPR012677">
    <property type="entry name" value="Nucleotide-bd_a/b_plait_sf"/>
</dbReference>
<keyword evidence="4 9" id="KW-0812">Transmembrane</keyword>
<dbReference type="PANTHER" id="PTHR13018">
    <property type="entry name" value="PROBABLE MEMBRANE PROTEIN DUF221-RELATED"/>
    <property type="match status" value="1"/>
</dbReference>
<evidence type="ECO:0000256" key="4">
    <source>
        <dbReference type="ARBA" id="ARBA00022692"/>
    </source>
</evidence>
<dbReference type="InterPro" id="IPR045122">
    <property type="entry name" value="Csc1-like"/>
</dbReference>
<feature type="transmembrane region" description="Helical" evidence="9">
    <location>
        <begin position="46"/>
        <end position="70"/>
    </location>
</feature>
<proteinExistence type="inferred from homology"/>
<dbReference type="Xenbase" id="XB-GENE-5745781">
    <property type="gene designation" value="tmem63a"/>
</dbReference>
<keyword evidence="5 9" id="KW-1133">Transmembrane helix</keyword>
<feature type="transmembrane region" description="Helical" evidence="9">
    <location>
        <begin position="136"/>
        <end position="156"/>
    </location>
</feature>
<dbReference type="eggNOG" id="KOG1134">
    <property type="taxonomic scope" value="Eukaryota"/>
</dbReference>
<keyword evidence="3" id="KW-0813">Transport</keyword>
<evidence type="ECO:0000256" key="7">
    <source>
        <dbReference type="ARBA" id="ARBA00036634"/>
    </source>
</evidence>
<dbReference type="Pfam" id="PF13967">
    <property type="entry name" value="RSN1_TM"/>
    <property type="match status" value="1"/>
</dbReference>
<sequence length="790" mass="90116">MELFSFKVASNSSSISYWIEGPLFTQSNDTCYSGPMGSTVLQGVTFGGIPTVLVLDVACFMFLLLAFAIIRRHFWDYGRVALVYDADSSPHSRYRRLSSSSGGEELERDNVSTNDEDIYDRCGEDATHYLSFQRHIICLLIIASILSVGVILPVNLSGNLLDKDPLSFGRTTIANLQHHDRLLWLHTVVAVVYLILTVVFMRHHLSAIKYKEENTVKQTLFITGLPRNVDKETVRLHFSEAYPSCQVEEVNLCYDVADLIRLSKERKKAEKNLAYFTNLLNKTGRRVLINTKPCGQFCCCVVRGCEREDAIEYYTRVRDGVMEEYARKQEVVCDIPLGIVFVTFADKSMSTLILKDFNAVKCSGYRCAHETQPSAYSKQLGTSRWGVTYATYPENICWGNLSLQGVKWWARCLGINFCLFIVLFFLTTPSIIISTMDKFNVTKPIQALNNPVISQFFPTLMLWSFSALLPTIVYYSTLLEAHWTKSAENRIMMHKVYIFLIFMVLILPSLGLTSLDFFFRWLFDRALDLQGPVRLECVFLPDQGAFFVNYVIASAFVGNGMELMRLPGLILYTIRMIMAKSAAERRNIKQNQAFEYEFGAMYAWMLCVFTVVMAYSITCPIIVPFGLIYLLLKHMVDRHNLYYAYLPTKLDKKIHFSAVRQALTAPILCLMWLFFYSLLRMGFTAPSTLFTLIILLITILICLLYTCFGFFRHLNPMYYKIEEKSGGRGDSPQEGQPRKAAMYVPHVLLSAPPEQTKLGVQEQQTYGALEETDMVFSTEDTAQLVDYEAS</sequence>
<evidence type="ECO:0000259" key="12">
    <source>
        <dbReference type="Pfam" id="PF14703"/>
    </source>
</evidence>
<dbReference type="PANTHER" id="PTHR13018:SF24">
    <property type="entry name" value="CSC1-LIKE PROTEIN 1"/>
    <property type="match status" value="1"/>
</dbReference>
<comment type="catalytic activity">
    <reaction evidence="7">
        <text>Ca(2+)(in) = Ca(2+)(out)</text>
        <dbReference type="Rhea" id="RHEA:29671"/>
        <dbReference type="ChEBI" id="CHEBI:29108"/>
    </reaction>
</comment>
<evidence type="ECO:0000313" key="13">
    <source>
        <dbReference type="Ensembl" id="ENSXETP00000049019"/>
    </source>
</evidence>
<evidence type="ECO:0000259" key="10">
    <source>
        <dbReference type="Pfam" id="PF02714"/>
    </source>
</evidence>
<feature type="domain" description="CSC1/OSCA1-like N-terminal transmembrane" evidence="11">
    <location>
        <begin position="52"/>
        <end position="201"/>
    </location>
</feature>
<feature type="transmembrane region" description="Helical" evidence="9">
    <location>
        <begin position="413"/>
        <end position="436"/>
    </location>
</feature>
<comment type="similarity">
    <text evidence="2">Belongs to the CSC1 (TC 1.A.17) family.</text>
</comment>
<name>F7EDE9_XENTR</name>
<reference evidence="13" key="2">
    <citation type="submission" date="2011-06" db="UniProtKB">
        <authorList>
            <consortium name="Ensembl"/>
        </authorList>
    </citation>
    <scope>IDENTIFICATION</scope>
</reference>
<evidence type="ECO:0000256" key="5">
    <source>
        <dbReference type="ARBA" id="ARBA00022989"/>
    </source>
</evidence>
<feature type="transmembrane region" description="Helical" evidence="9">
    <location>
        <begin position="689"/>
        <end position="711"/>
    </location>
</feature>
<accession>F7EDE9</accession>
<protein>
    <submittedName>
        <fullName evidence="13">Transmembrane protein 63A</fullName>
    </submittedName>
</protein>